<dbReference type="Gene3D" id="2.130.10.30">
    <property type="entry name" value="Regulator of chromosome condensation 1/beta-lactamase-inhibitor protein II"/>
    <property type="match status" value="4"/>
</dbReference>
<dbReference type="Gene3D" id="2.60.40.4270">
    <property type="entry name" value="Listeria-Bacteroides repeat domain"/>
    <property type="match status" value="1"/>
</dbReference>
<keyword evidence="2" id="KW-0677">Repeat</keyword>
<evidence type="ECO:0000256" key="1">
    <source>
        <dbReference type="ARBA" id="ARBA00004196"/>
    </source>
</evidence>
<dbReference type="Pfam" id="PF00415">
    <property type="entry name" value="RCC1"/>
    <property type="match status" value="1"/>
</dbReference>
<accession>A0ABN6SFH7</accession>
<feature type="transmembrane region" description="Helical" evidence="4">
    <location>
        <begin position="998"/>
        <end position="1017"/>
    </location>
</feature>
<evidence type="ECO:0000259" key="5">
    <source>
        <dbReference type="Pfam" id="PF25390"/>
    </source>
</evidence>
<dbReference type="InterPro" id="IPR051210">
    <property type="entry name" value="Ub_ligase/GEF_domain"/>
</dbReference>
<dbReference type="InterPro" id="IPR013378">
    <property type="entry name" value="InlB-like_B-rpt"/>
</dbReference>
<dbReference type="SMART" id="SM00706">
    <property type="entry name" value="TECPR"/>
    <property type="match status" value="4"/>
</dbReference>
<dbReference type="PROSITE" id="PS00626">
    <property type="entry name" value="RCC1_2"/>
    <property type="match status" value="2"/>
</dbReference>
<evidence type="ECO:0000313" key="7">
    <source>
        <dbReference type="Proteomes" id="UP001321748"/>
    </source>
</evidence>
<dbReference type="InterPro" id="IPR058923">
    <property type="entry name" value="RCC1-like_dom"/>
</dbReference>
<dbReference type="InterPro" id="IPR000408">
    <property type="entry name" value="Reg_chr_condens"/>
</dbReference>
<dbReference type="EMBL" id="AP026800">
    <property type="protein sequence ID" value="BDR54017.1"/>
    <property type="molecule type" value="Genomic_DNA"/>
</dbReference>
<feature type="domain" description="RCC1-like" evidence="5">
    <location>
        <begin position="5"/>
        <end position="348"/>
    </location>
</feature>
<dbReference type="NCBIfam" id="TIGR02543">
    <property type="entry name" value="List_Bact_rpt"/>
    <property type="match status" value="1"/>
</dbReference>
<name>A0ABN6SFH7_9BIFI</name>
<feature type="domain" description="RCC1-like" evidence="5">
    <location>
        <begin position="635"/>
        <end position="939"/>
    </location>
</feature>
<evidence type="ECO:0000256" key="2">
    <source>
        <dbReference type="ARBA" id="ARBA00022737"/>
    </source>
</evidence>
<dbReference type="Pfam" id="PF09479">
    <property type="entry name" value="Flg_new"/>
    <property type="match status" value="1"/>
</dbReference>
<dbReference type="PANTHER" id="PTHR22870:SF408">
    <property type="entry name" value="OS09G0560450 PROTEIN"/>
    <property type="match status" value="1"/>
</dbReference>
<evidence type="ECO:0000313" key="6">
    <source>
        <dbReference type="EMBL" id="BDR54017.1"/>
    </source>
</evidence>
<organism evidence="6 7">
    <name type="scientific">Bombiscardovia apis</name>
    <dbReference type="NCBI Taxonomy" id="2932182"/>
    <lineage>
        <taxon>Bacteria</taxon>
        <taxon>Bacillati</taxon>
        <taxon>Actinomycetota</taxon>
        <taxon>Actinomycetes</taxon>
        <taxon>Bifidobacteriales</taxon>
        <taxon>Bifidobacteriaceae</taxon>
        <taxon>Bombiscardovia</taxon>
    </lineage>
</organism>
<dbReference type="InterPro" id="IPR009091">
    <property type="entry name" value="RCC1/BLIP-II"/>
</dbReference>
<gene>
    <name evidence="6" type="ORF">KIMH_01280</name>
</gene>
<evidence type="ECO:0000256" key="4">
    <source>
        <dbReference type="SAM" id="Phobius"/>
    </source>
</evidence>
<keyword evidence="7" id="KW-1185">Reference proteome</keyword>
<dbReference type="SUPFAM" id="SSF50985">
    <property type="entry name" value="RCC1/BLIP-II"/>
    <property type="match status" value="4"/>
</dbReference>
<dbReference type="PRINTS" id="PR00633">
    <property type="entry name" value="RCCNDNSATION"/>
</dbReference>
<sequence>MRIKTPTGVQFTTVAVGNEHSIAIGTDGNIYAWGKPEWGLGVELDAGFGCVPTPKRVPTPAGVQFTDVSANWSNSAAIGTDGNVYTWGFNGRGDLGDGTTTNRESPVKVSRAPLPAGERYTAISAGRNHMIALGSDGRIYSWGDNAYDQLGTGMPVNSQSQYRVTPGRVPQGELPVGERFTAISASPMHNIALATDGNAYAWGFNVAGELGDGTEGNPNGTPQEKRSANKYSPVKVKPGELPAGEHFTSVGAGTSLTMATGSDGNTYTWGRVLFVNNGGSVSNHVTPVRVERGALPTGEHFTSVYVSLSGEAVFAIGSDGHAYSWGGSVYGALGLAATTRSTVPAQVVTPRYIIFCVSIPSNSSCSTAKISEDPITKAWKIDVPQNDPEKVKVRVYYKINGIAADGTIHLGNGGSEVIFHYEYCGTYIVHYDLGEGKGEASGPADQAVVNDELMDWPQDPTWAGHQFTGWFKSDGSPWNLADPVTGPLTLYAHWDYYKFTISPASGPVTGNTPITISVNPKTTSLRFTQISAGTWHTLAIGSDGNTYAWGGNDYGQLGNTTTDQKTLPTRVQTPTGVHFIRISAGHDYSLALGDDHNVYSWGSNQYGQLGNTTNNGSTTPNPAPSKISGGSLAAGSITKISAGSTHAMALDGNGQIHTWGNNQYGQLGNATNNGITAANPTPATVTGGSLPASNSQISAGQEFSLSLDSQGHVHAWGHNMFGQLGHTINNGTTNPNPTPAQVDNGSLSSSTINQISAGSTHTVALDSEGRVHTWGRNMYGELGKTANNGSNNANPAPAVVTGGSLPVDSVTQISAGSWHSLALDDQGRIHAWGLNRTGQLGKAANSGNSNPNPRPALVGGGAPTSSNAQINAGGSHSIALDQNGNAQTWGLNFNGQLGDDTTSPPNNYRSQPKAITTNKISVNSVEFGDSSHAIAPTYDASNVQWHGNTPPHGDGLVPVKLKWSLNGSTQPVYTITPGFYYYVYLTLPTAGAIPLQRLTGSSLLLLTALAAAAYGVCEFNKRRKCKRAANCHRARNK</sequence>
<keyword evidence="4" id="KW-1133">Transmembrane helix</keyword>
<protein>
    <recommendedName>
        <fullName evidence="5">RCC1-like domain-containing protein</fullName>
    </recommendedName>
</protein>
<dbReference type="InterPro" id="IPR042229">
    <property type="entry name" value="Listeria/Bacterioides_rpt_sf"/>
</dbReference>
<feature type="region of interest" description="Disordered" evidence="3">
    <location>
        <begin position="840"/>
        <end position="912"/>
    </location>
</feature>
<evidence type="ECO:0000256" key="3">
    <source>
        <dbReference type="SAM" id="MobiDB-lite"/>
    </source>
</evidence>
<dbReference type="InterPro" id="IPR006624">
    <property type="entry name" value="Beta-propeller_rpt_TECPR"/>
</dbReference>
<keyword evidence="4" id="KW-0812">Transmembrane</keyword>
<dbReference type="PROSITE" id="PS50012">
    <property type="entry name" value="RCC1_3"/>
    <property type="match status" value="10"/>
</dbReference>
<keyword evidence="4" id="KW-0472">Membrane</keyword>
<dbReference type="Proteomes" id="UP001321748">
    <property type="component" value="Chromosome"/>
</dbReference>
<feature type="compositionally biased region" description="Polar residues" evidence="3">
    <location>
        <begin position="863"/>
        <end position="912"/>
    </location>
</feature>
<proteinExistence type="predicted"/>
<dbReference type="PANTHER" id="PTHR22870">
    <property type="entry name" value="REGULATOR OF CHROMOSOME CONDENSATION"/>
    <property type="match status" value="1"/>
</dbReference>
<reference evidence="6 7" key="1">
    <citation type="journal article" date="2023" name="Microbiol. Spectr.">
        <title>Symbiosis of Carpenter Bees with Uncharacterized Lactic Acid Bacteria Showing NAD Auxotrophy.</title>
        <authorList>
            <person name="Kawasaki S."/>
            <person name="Ozawa K."/>
            <person name="Mori T."/>
            <person name="Yamamoto A."/>
            <person name="Ito M."/>
            <person name="Ohkuma M."/>
            <person name="Sakamoto M."/>
            <person name="Matsutani M."/>
        </authorList>
    </citation>
    <scope>NUCLEOTIDE SEQUENCE [LARGE SCALE GENOMIC DNA]</scope>
    <source>
        <strain evidence="6 7">KimH</strain>
    </source>
</reference>
<dbReference type="Pfam" id="PF25390">
    <property type="entry name" value="WD40_RLD"/>
    <property type="match status" value="2"/>
</dbReference>
<comment type="subcellular location">
    <subcellularLocation>
        <location evidence="1">Cell envelope</location>
    </subcellularLocation>
</comment>